<evidence type="ECO:0000256" key="6">
    <source>
        <dbReference type="SAM" id="Phobius"/>
    </source>
</evidence>
<keyword evidence="8" id="KW-1185">Reference proteome</keyword>
<dbReference type="InterPro" id="IPR007383">
    <property type="entry name" value="DUF445"/>
</dbReference>
<dbReference type="PANTHER" id="PTHR35791:SF1">
    <property type="entry name" value="UPF0754 MEMBRANE PROTEIN YHEB"/>
    <property type="match status" value="1"/>
</dbReference>
<reference evidence="7" key="1">
    <citation type="submission" date="2016-02" db="EMBL/GenBank/DDBJ databases">
        <title>Genome sequence of Bacillus trypoxylicola KCTC 13244(T).</title>
        <authorList>
            <person name="Jeong H."/>
            <person name="Park S.-H."/>
            <person name="Choi S.-K."/>
        </authorList>
    </citation>
    <scope>NUCLEOTIDE SEQUENCE [LARGE SCALE GENOMIC DNA]</scope>
    <source>
        <strain evidence="7">KCTC 13244</strain>
    </source>
</reference>
<organism evidence="7 8">
    <name type="scientific">Alkalihalobacillus trypoxylicola</name>
    <dbReference type="NCBI Taxonomy" id="519424"/>
    <lineage>
        <taxon>Bacteria</taxon>
        <taxon>Bacillati</taxon>
        <taxon>Bacillota</taxon>
        <taxon>Bacilli</taxon>
        <taxon>Bacillales</taxon>
        <taxon>Bacillaceae</taxon>
        <taxon>Alkalihalobacillus</taxon>
    </lineage>
</organism>
<dbReference type="Proteomes" id="UP000075806">
    <property type="component" value="Unassembled WGS sequence"/>
</dbReference>
<evidence type="ECO:0000256" key="2">
    <source>
        <dbReference type="ARBA" id="ARBA00008053"/>
    </source>
</evidence>
<dbReference type="Pfam" id="PF04286">
    <property type="entry name" value="DUF445"/>
    <property type="match status" value="1"/>
</dbReference>
<dbReference type="OrthoDB" id="9787430at2"/>
<dbReference type="PIRSF" id="PIRSF032178">
    <property type="entry name" value="UCP032178"/>
    <property type="match status" value="1"/>
</dbReference>
<keyword evidence="3 6" id="KW-0812">Transmembrane</keyword>
<comment type="caution">
    <text evidence="7">The sequence shown here is derived from an EMBL/GenBank/DDBJ whole genome shotgun (WGS) entry which is preliminary data.</text>
</comment>
<dbReference type="PANTHER" id="PTHR35791">
    <property type="entry name" value="UPF0754 MEMBRANE PROTEIN YHEB"/>
    <property type="match status" value="1"/>
</dbReference>
<keyword evidence="5 6" id="KW-0472">Membrane</keyword>
<dbReference type="RefSeq" id="WP_061948194.1">
    <property type="nucleotide sequence ID" value="NZ_LTAO01000012.1"/>
</dbReference>
<protein>
    <submittedName>
        <fullName evidence="7">Uncharacterized protein</fullName>
    </submittedName>
</protein>
<comment type="similarity">
    <text evidence="2">Belongs to the UPF0754 family.</text>
</comment>
<evidence type="ECO:0000313" key="8">
    <source>
        <dbReference type="Proteomes" id="UP000075806"/>
    </source>
</evidence>
<evidence type="ECO:0000256" key="4">
    <source>
        <dbReference type="ARBA" id="ARBA00022989"/>
    </source>
</evidence>
<feature type="transmembrane region" description="Helical" evidence="6">
    <location>
        <begin position="6"/>
        <end position="30"/>
    </location>
</feature>
<evidence type="ECO:0000256" key="3">
    <source>
        <dbReference type="ARBA" id="ARBA00022692"/>
    </source>
</evidence>
<evidence type="ECO:0000313" key="7">
    <source>
        <dbReference type="EMBL" id="KYG31816.1"/>
    </source>
</evidence>
<name>A0A162E5V9_9BACI</name>
<dbReference type="AlphaFoldDB" id="A0A162E5V9"/>
<accession>A0A162E5V9</accession>
<sequence>MGEFGIILFMMIVGAAVGGLTNLLAIKMLFRPYKEMKIGSIVLPFTPGLIPKRRLDIANQLGQTVSKYLVTSEGIEQKLNNPAFQLEVTKWVQVEVDKLLKTDLPLSLILENSLHVKEPKKWLSNKLEEYLGQAYDRMLSKYEHLTIDEVLPANLQEKVEDWIPALREMVLNQLKEYLSSSEGKERMNQMIEHYLLNKGTIGNMLKMFLGNDRLVDKIQPQLNKLLTDSHTEEMVERLIRKEWKKLRMKPISQLTQSLNKEKVIQSFLPTIKDELPVFKWLDEPLSKVIKPYQPQIIEQYIPSFTAFILRQVKKHLTSILKSLQLDVIVKEQVEQFPLDKLEEIVVSIARKELMMIAYLGGIIGGLIGVVQGLIVILWSF</sequence>
<gene>
    <name evidence="7" type="ORF">AZF04_03285</name>
</gene>
<evidence type="ECO:0000256" key="1">
    <source>
        <dbReference type="ARBA" id="ARBA00004236"/>
    </source>
</evidence>
<dbReference type="InterPro" id="IPR016991">
    <property type="entry name" value="UCP032178"/>
</dbReference>
<keyword evidence="4 6" id="KW-1133">Transmembrane helix</keyword>
<proteinExistence type="inferred from homology"/>
<dbReference type="GO" id="GO:0005886">
    <property type="term" value="C:plasma membrane"/>
    <property type="evidence" value="ECO:0007669"/>
    <property type="project" value="UniProtKB-SubCell"/>
</dbReference>
<comment type="subcellular location">
    <subcellularLocation>
        <location evidence="1">Cell membrane</location>
    </subcellularLocation>
</comment>
<evidence type="ECO:0000256" key="5">
    <source>
        <dbReference type="ARBA" id="ARBA00023136"/>
    </source>
</evidence>
<feature type="transmembrane region" description="Helical" evidence="6">
    <location>
        <begin position="356"/>
        <end position="378"/>
    </location>
</feature>
<dbReference type="EMBL" id="LTAO01000012">
    <property type="protein sequence ID" value="KYG31816.1"/>
    <property type="molecule type" value="Genomic_DNA"/>
</dbReference>
<dbReference type="STRING" id="519424.AZF04_03285"/>